<reference evidence="3" key="1">
    <citation type="journal article" date="2014" name="Science">
        <title>Ancient hybridizations among the ancestral genomes of bread wheat.</title>
        <authorList>
            <consortium name="International Wheat Genome Sequencing Consortium,"/>
            <person name="Marcussen T."/>
            <person name="Sandve S.R."/>
            <person name="Heier L."/>
            <person name="Spannagl M."/>
            <person name="Pfeifer M."/>
            <person name="Jakobsen K.S."/>
            <person name="Wulff B.B."/>
            <person name="Steuernagel B."/>
            <person name="Mayer K.F."/>
            <person name="Olsen O.A."/>
        </authorList>
    </citation>
    <scope>NUCLEOTIDE SEQUENCE [LARGE SCALE GENOMIC DNA]</scope>
    <source>
        <strain evidence="3">cv. AL8/78</strain>
    </source>
</reference>
<reference evidence="2" key="4">
    <citation type="submission" date="2019-03" db="UniProtKB">
        <authorList>
            <consortium name="EnsemblPlants"/>
        </authorList>
    </citation>
    <scope>IDENTIFICATION</scope>
</reference>
<dbReference type="AlphaFoldDB" id="A0A453FR23"/>
<sequence>PPPGRLPGPGASRGRAAEGARAARSPRPGPPPPFGLGEQTAELGRAAKGWRRSGVRLGESAGWDREWSFLFRPSHGARARLRQLPFCGQLMTINGVRVTCEPCWTGRDGTTPPTLPSPVVVAAQRRHLCCDARRRLSA</sequence>
<reference evidence="3" key="2">
    <citation type="journal article" date="2017" name="Nat. Plants">
        <title>The Aegilops tauschii genome reveals multiple impacts of transposons.</title>
        <authorList>
            <person name="Zhao G."/>
            <person name="Zou C."/>
            <person name="Li K."/>
            <person name="Wang K."/>
            <person name="Li T."/>
            <person name="Gao L."/>
            <person name="Zhang X."/>
            <person name="Wang H."/>
            <person name="Yang Z."/>
            <person name="Liu X."/>
            <person name="Jiang W."/>
            <person name="Mao L."/>
            <person name="Kong X."/>
            <person name="Jiao Y."/>
            <person name="Jia J."/>
        </authorList>
    </citation>
    <scope>NUCLEOTIDE SEQUENCE [LARGE SCALE GENOMIC DNA]</scope>
    <source>
        <strain evidence="3">cv. AL8/78</strain>
    </source>
</reference>
<name>A0A453FR23_AEGTS</name>
<proteinExistence type="predicted"/>
<reference evidence="2" key="5">
    <citation type="journal article" date="2021" name="G3 (Bethesda)">
        <title>Aegilops tauschii genome assembly Aet v5.0 features greater sequence contiguity and improved annotation.</title>
        <authorList>
            <person name="Wang L."/>
            <person name="Zhu T."/>
            <person name="Rodriguez J.C."/>
            <person name="Deal K.R."/>
            <person name="Dubcovsky J."/>
            <person name="McGuire P.E."/>
            <person name="Lux T."/>
            <person name="Spannagl M."/>
            <person name="Mayer K.F.X."/>
            <person name="Baldrich P."/>
            <person name="Meyers B.C."/>
            <person name="Huo N."/>
            <person name="Gu Y.Q."/>
            <person name="Zhou H."/>
            <person name="Devos K.M."/>
            <person name="Bennetzen J.L."/>
            <person name="Unver T."/>
            <person name="Budak H."/>
            <person name="Gulick P.J."/>
            <person name="Galiba G."/>
            <person name="Kalapos B."/>
            <person name="Nelson D.R."/>
            <person name="Li P."/>
            <person name="You F.M."/>
            <person name="Luo M.C."/>
            <person name="Dvorak J."/>
        </authorList>
    </citation>
    <scope>NUCLEOTIDE SEQUENCE [LARGE SCALE GENOMIC DNA]</scope>
    <source>
        <strain evidence="2">cv. AL8/78</strain>
    </source>
</reference>
<dbReference type="EnsemblPlants" id="AET3Gv20752100.9">
    <property type="protein sequence ID" value="AET3Gv20752100.9"/>
    <property type="gene ID" value="AET3Gv20752100"/>
</dbReference>
<evidence type="ECO:0000313" key="2">
    <source>
        <dbReference type="EnsemblPlants" id="AET3Gv20752100.9"/>
    </source>
</evidence>
<evidence type="ECO:0000313" key="3">
    <source>
        <dbReference type="Proteomes" id="UP000015105"/>
    </source>
</evidence>
<dbReference type="Gramene" id="AET3Gv20752100.9">
    <property type="protein sequence ID" value="AET3Gv20752100.9"/>
    <property type="gene ID" value="AET3Gv20752100"/>
</dbReference>
<keyword evidence="3" id="KW-1185">Reference proteome</keyword>
<protein>
    <submittedName>
        <fullName evidence="2">Uncharacterized protein</fullName>
    </submittedName>
</protein>
<feature type="region of interest" description="Disordered" evidence="1">
    <location>
        <begin position="1"/>
        <end position="39"/>
    </location>
</feature>
<organism evidence="2 3">
    <name type="scientific">Aegilops tauschii subsp. strangulata</name>
    <name type="common">Goatgrass</name>
    <dbReference type="NCBI Taxonomy" id="200361"/>
    <lineage>
        <taxon>Eukaryota</taxon>
        <taxon>Viridiplantae</taxon>
        <taxon>Streptophyta</taxon>
        <taxon>Embryophyta</taxon>
        <taxon>Tracheophyta</taxon>
        <taxon>Spermatophyta</taxon>
        <taxon>Magnoliopsida</taxon>
        <taxon>Liliopsida</taxon>
        <taxon>Poales</taxon>
        <taxon>Poaceae</taxon>
        <taxon>BOP clade</taxon>
        <taxon>Pooideae</taxon>
        <taxon>Triticodae</taxon>
        <taxon>Triticeae</taxon>
        <taxon>Triticinae</taxon>
        <taxon>Aegilops</taxon>
    </lineage>
</organism>
<feature type="compositionally biased region" description="Low complexity" evidence="1">
    <location>
        <begin position="8"/>
        <end position="26"/>
    </location>
</feature>
<dbReference type="Proteomes" id="UP000015105">
    <property type="component" value="Chromosome 3D"/>
</dbReference>
<reference evidence="2" key="3">
    <citation type="journal article" date="2017" name="Nature">
        <title>Genome sequence of the progenitor of the wheat D genome Aegilops tauschii.</title>
        <authorList>
            <person name="Luo M.C."/>
            <person name="Gu Y.Q."/>
            <person name="Puiu D."/>
            <person name="Wang H."/>
            <person name="Twardziok S.O."/>
            <person name="Deal K.R."/>
            <person name="Huo N."/>
            <person name="Zhu T."/>
            <person name="Wang L."/>
            <person name="Wang Y."/>
            <person name="McGuire P.E."/>
            <person name="Liu S."/>
            <person name="Long H."/>
            <person name="Ramasamy R.K."/>
            <person name="Rodriguez J.C."/>
            <person name="Van S.L."/>
            <person name="Yuan L."/>
            <person name="Wang Z."/>
            <person name="Xia Z."/>
            <person name="Xiao L."/>
            <person name="Anderson O.D."/>
            <person name="Ouyang S."/>
            <person name="Liang Y."/>
            <person name="Zimin A.V."/>
            <person name="Pertea G."/>
            <person name="Qi P."/>
            <person name="Bennetzen J.L."/>
            <person name="Dai X."/>
            <person name="Dawson M.W."/>
            <person name="Muller H.G."/>
            <person name="Kugler K."/>
            <person name="Rivarola-Duarte L."/>
            <person name="Spannagl M."/>
            <person name="Mayer K.F.X."/>
            <person name="Lu F.H."/>
            <person name="Bevan M.W."/>
            <person name="Leroy P."/>
            <person name="Li P."/>
            <person name="You F.M."/>
            <person name="Sun Q."/>
            <person name="Liu Z."/>
            <person name="Lyons E."/>
            <person name="Wicker T."/>
            <person name="Salzberg S.L."/>
            <person name="Devos K.M."/>
            <person name="Dvorak J."/>
        </authorList>
    </citation>
    <scope>NUCLEOTIDE SEQUENCE [LARGE SCALE GENOMIC DNA]</scope>
    <source>
        <strain evidence="2">cv. AL8/78</strain>
    </source>
</reference>
<accession>A0A453FR23</accession>
<evidence type="ECO:0000256" key="1">
    <source>
        <dbReference type="SAM" id="MobiDB-lite"/>
    </source>
</evidence>